<keyword evidence="5 6" id="KW-0472">Membrane</keyword>
<comment type="subcellular location">
    <subcellularLocation>
        <location evidence="1">Cell membrane</location>
        <topology evidence="1">Multi-pass membrane protein</topology>
    </subcellularLocation>
</comment>
<dbReference type="Pfam" id="PF08395">
    <property type="entry name" value="7tm_7"/>
    <property type="match status" value="1"/>
</dbReference>
<dbReference type="GO" id="GO:0050909">
    <property type="term" value="P:sensory perception of taste"/>
    <property type="evidence" value="ECO:0007669"/>
    <property type="project" value="InterPro"/>
</dbReference>
<dbReference type="GO" id="GO:0005886">
    <property type="term" value="C:plasma membrane"/>
    <property type="evidence" value="ECO:0007669"/>
    <property type="project" value="UniProtKB-SubCell"/>
</dbReference>
<name>A0A8J9UJ35_9NEOP</name>
<keyword evidence="2" id="KW-1003">Cell membrane</keyword>
<keyword evidence="3 6" id="KW-0812">Transmembrane</keyword>
<dbReference type="PROSITE" id="PS51257">
    <property type="entry name" value="PROKAR_LIPOPROTEIN"/>
    <property type="match status" value="1"/>
</dbReference>
<evidence type="ECO:0000256" key="5">
    <source>
        <dbReference type="ARBA" id="ARBA00023136"/>
    </source>
</evidence>
<gene>
    <name evidence="7" type="ORF">BINO364_LOCUS1631</name>
</gene>
<evidence type="ECO:0000256" key="6">
    <source>
        <dbReference type="SAM" id="Phobius"/>
    </source>
</evidence>
<evidence type="ECO:0008006" key="9">
    <source>
        <dbReference type="Google" id="ProtNLM"/>
    </source>
</evidence>
<dbReference type="AlphaFoldDB" id="A0A8J9UJ35"/>
<dbReference type="OrthoDB" id="6927598at2759"/>
<feature type="transmembrane region" description="Helical" evidence="6">
    <location>
        <begin position="77"/>
        <end position="96"/>
    </location>
</feature>
<evidence type="ECO:0000256" key="3">
    <source>
        <dbReference type="ARBA" id="ARBA00022692"/>
    </source>
</evidence>
<proteinExistence type="predicted"/>
<evidence type="ECO:0000313" key="7">
    <source>
        <dbReference type="EMBL" id="CAH0714602.1"/>
    </source>
</evidence>
<keyword evidence="4 6" id="KW-1133">Transmembrane helix</keyword>
<evidence type="ECO:0000256" key="1">
    <source>
        <dbReference type="ARBA" id="ARBA00004651"/>
    </source>
</evidence>
<dbReference type="InterPro" id="IPR013604">
    <property type="entry name" value="7TM_chemorcpt"/>
</dbReference>
<accession>A0A8J9UJ35</accession>
<evidence type="ECO:0000313" key="8">
    <source>
        <dbReference type="Proteomes" id="UP000838878"/>
    </source>
</evidence>
<evidence type="ECO:0000256" key="4">
    <source>
        <dbReference type="ARBA" id="ARBA00022989"/>
    </source>
</evidence>
<feature type="non-terminal residue" evidence="7">
    <location>
        <position position="97"/>
    </location>
</feature>
<dbReference type="EMBL" id="OV170221">
    <property type="protein sequence ID" value="CAH0714602.1"/>
    <property type="molecule type" value="Genomic_DNA"/>
</dbReference>
<organism evidence="7 8">
    <name type="scientific">Brenthis ino</name>
    <name type="common">lesser marbled fritillary</name>
    <dbReference type="NCBI Taxonomy" id="405034"/>
    <lineage>
        <taxon>Eukaryota</taxon>
        <taxon>Metazoa</taxon>
        <taxon>Ecdysozoa</taxon>
        <taxon>Arthropoda</taxon>
        <taxon>Hexapoda</taxon>
        <taxon>Insecta</taxon>
        <taxon>Pterygota</taxon>
        <taxon>Neoptera</taxon>
        <taxon>Endopterygota</taxon>
        <taxon>Lepidoptera</taxon>
        <taxon>Glossata</taxon>
        <taxon>Ditrysia</taxon>
        <taxon>Papilionoidea</taxon>
        <taxon>Nymphalidae</taxon>
        <taxon>Heliconiinae</taxon>
        <taxon>Argynnini</taxon>
        <taxon>Brenthis</taxon>
    </lineage>
</organism>
<keyword evidence="8" id="KW-1185">Reference proteome</keyword>
<evidence type="ECO:0000256" key="2">
    <source>
        <dbReference type="ARBA" id="ARBA00022475"/>
    </source>
</evidence>
<protein>
    <recommendedName>
        <fullName evidence="9">Gustatory receptor</fullName>
    </recommendedName>
</protein>
<reference evidence="7" key="1">
    <citation type="submission" date="2021-12" db="EMBL/GenBank/DDBJ databases">
        <authorList>
            <person name="Martin H S."/>
        </authorList>
    </citation>
    <scope>NUCLEOTIDE SEQUENCE</scope>
</reference>
<dbReference type="Proteomes" id="UP000838878">
    <property type="component" value="Chromosome 1"/>
</dbReference>
<sequence>MSMSTIKDVFVNCAISFACQKFYTTLRKAEVACIETLNCTNESAARETCKNVLRYNAVAFQKIQACRLYEVDATLPFRLMMSVVSYAVVLIQFAMIK</sequence>